<keyword evidence="10 17" id="KW-0862">Zinc</keyword>
<evidence type="ECO:0000256" key="21">
    <source>
        <dbReference type="PROSITE-ProRule" id="PRU01011"/>
    </source>
</evidence>
<feature type="repeat" description="Hemopexin" evidence="21">
    <location>
        <begin position="276"/>
        <end position="324"/>
    </location>
</feature>
<keyword evidence="4" id="KW-0272">Extracellular matrix</keyword>
<dbReference type="GO" id="GO:0008270">
    <property type="term" value="F:zinc ion binding"/>
    <property type="evidence" value="ECO:0007669"/>
    <property type="project" value="InterPro"/>
</dbReference>
<dbReference type="FunFam" id="3.40.390.10:FF:000007">
    <property type="entry name" value="Collagenase 3"/>
    <property type="match status" value="1"/>
</dbReference>
<evidence type="ECO:0000256" key="11">
    <source>
        <dbReference type="ARBA" id="ARBA00022837"/>
    </source>
</evidence>
<dbReference type="SUPFAM" id="SSF55486">
    <property type="entry name" value="Metalloproteases ('zincins'), catalytic domain"/>
    <property type="match status" value="1"/>
</dbReference>
<keyword evidence="6 17" id="KW-0479">Metal-binding</keyword>
<feature type="signal peptide" evidence="22">
    <location>
        <begin position="1"/>
        <end position="20"/>
    </location>
</feature>
<evidence type="ECO:0000256" key="14">
    <source>
        <dbReference type="ARBA" id="ARBA00023145"/>
    </source>
</evidence>
<feature type="binding site" evidence="17">
    <location>
        <position position="229"/>
    </location>
    <ligand>
        <name>Zn(2+)</name>
        <dbReference type="ChEBI" id="CHEBI:29105"/>
        <label>2</label>
        <note>catalytic</note>
    </ligand>
</feature>
<proteinExistence type="inferred from homology"/>
<feature type="repeat" description="Hemopexin" evidence="21">
    <location>
        <begin position="373"/>
        <end position="421"/>
    </location>
</feature>
<keyword evidence="9" id="KW-0378">Hydrolase</keyword>
<feature type="binding site" evidence="18">
    <location>
        <position position="161"/>
    </location>
    <ligand>
        <name>Ca(2+)</name>
        <dbReference type="ChEBI" id="CHEBI:29108"/>
        <label>2</label>
    </ligand>
</feature>
<dbReference type="GO" id="GO:0006508">
    <property type="term" value="P:proteolysis"/>
    <property type="evidence" value="ECO:0007669"/>
    <property type="project" value="UniProtKB-KW"/>
</dbReference>
<dbReference type="Pfam" id="PF00045">
    <property type="entry name" value="Hemopexin"/>
    <property type="match status" value="4"/>
</dbReference>
<dbReference type="GO" id="GO:0030574">
    <property type="term" value="P:collagen catabolic process"/>
    <property type="evidence" value="ECO:0007669"/>
    <property type="project" value="UniProtKB-KW"/>
</dbReference>
<keyword evidence="25" id="KW-1185">Reference proteome</keyword>
<name>A0A8D0BZY6_SALMN</name>
<evidence type="ECO:0000256" key="17">
    <source>
        <dbReference type="PIRSR" id="PIRSR001191-2"/>
    </source>
</evidence>
<evidence type="ECO:0000256" key="15">
    <source>
        <dbReference type="ARBA" id="ARBA00023157"/>
    </source>
</evidence>
<evidence type="ECO:0000256" key="1">
    <source>
        <dbReference type="ARBA" id="ARBA00004498"/>
    </source>
</evidence>
<evidence type="ECO:0000313" key="24">
    <source>
        <dbReference type="Ensembl" id="ENSSMRP00000015257.1"/>
    </source>
</evidence>
<feature type="binding site" evidence="18">
    <location>
        <position position="204"/>
    </location>
    <ligand>
        <name>Ca(2+)</name>
        <dbReference type="ChEBI" id="CHEBI:29108"/>
        <label>1</label>
    </ligand>
</feature>
<evidence type="ECO:0000256" key="7">
    <source>
        <dbReference type="ARBA" id="ARBA00022729"/>
    </source>
</evidence>
<dbReference type="PRINTS" id="PR00138">
    <property type="entry name" value="MATRIXIN"/>
</dbReference>
<protein>
    <recommendedName>
        <fullName evidence="23">Peptidase metallopeptidase domain-containing protein</fullName>
    </recommendedName>
</protein>
<keyword evidence="8" id="KW-0677">Repeat</keyword>
<comment type="cofactor">
    <cofactor evidence="18">
        <name>Ca(2+)</name>
        <dbReference type="ChEBI" id="CHEBI:29108"/>
    </cofactor>
    <text evidence="18">Can bind about 5 Ca(2+) ions per subunit.</text>
</comment>
<dbReference type="AlphaFoldDB" id="A0A8D0BZY6"/>
<feature type="binding site" evidence="18">
    <location>
        <position position="379"/>
    </location>
    <ligand>
        <name>Ca(2+)</name>
        <dbReference type="ChEBI" id="CHEBI:29108"/>
        <label>5</label>
    </ligand>
</feature>
<keyword evidence="14" id="KW-0865">Zymogen</keyword>
<evidence type="ECO:0000256" key="19">
    <source>
        <dbReference type="PIRSR" id="PIRSR621190-3"/>
    </source>
</evidence>
<evidence type="ECO:0000256" key="16">
    <source>
        <dbReference type="PIRSR" id="PIRSR001191-1"/>
    </source>
</evidence>
<dbReference type="InterPro" id="IPR033739">
    <property type="entry name" value="M10A_MMP"/>
</dbReference>
<keyword evidence="13" id="KW-0177">Collagen degradation</keyword>
<keyword evidence="5" id="KW-0645">Protease</keyword>
<dbReference type="InterPro" id="IPR036365">
    <property type="entry name" value="PGBD-like_sf"/>
</dbReference>
<dbReference type="Ensembl" id="ENSSMRT00000017783.1">
    <property type="protein sequence ID" value="ENSSMRP00000015257.1"/>
    <property type="gene ID" value="ENSSMRG00000011808.1"/>
</dbReference>
<evidence type="ECO:0000256" key="10">
    <source>
        <dbReference type="ARBA" id="ARBA00022833"/>
    </source>
</evidence>
<dbReference type="InterPro" id="IPR021158">
    <property type="entry name" value="Pept_M10A_Zn_BS"/>
</dbReference>
<feature type="binding site" evidence="18">
    <location>
        <position position="286"/>
    </location>
    <ligand>
        <name>Ca(2+)</name>
        <dbReference type="ChEBI" id="CHEBI:29108"/>
        <label>4</label>
    </ligand>
</feature>
<dbReference type="CDD" id="cd04278">
    <property type="entry name" value="ZnMc_MMP"/>
    <property type="match status" value="1"/>
</dbReference>
<reference evidence="24" key="1">
    <citation type="submission" date="2025-08" db="UniProtKB">
        <authorList>
            <consortium name="Ensembl"/>
        </authorList>
    </citation>
    <scope>IDENTIFICATION</scope>
</reference>
<dbReference type="InterPro" id="IPR024079">
    <property type="entry name" value="MetalloPept_cat_dom_sf"/>
</dbReference>
<dbReference type="PROSITE" id="PS51642">
    <property type="entry name" value="HEMOPEXIN_2"/>
    <property type="match status" value="4"/>
</dbReference>
<dbReference type="SUPFAM" id="SSF50923">
    <property type="entry name" value="Hemopexin-like domain"/>
    <property type="match status" value="1"/>
</dbReference>
<feature type="domain" description="Peptidase metallopeptidase" evidence="23">
    <location>
        <begin position="108"/>
        <end position="265"/>
    </location>
</feature>
<dbReference type="PROSITE" id="PS00546">
    <property type="entry name" value="CYSTEINE_SWITCH"/>
    <property type="match status" value="1"/>
</dbReference>
<dbReference type="InterPro" id="IPR006026">
    <property type="entry name" value="Peptidase_Metallo"/>
</dbReference>
<feature type="binding site" evidence="18">
    <location>
        <position position="171"/>
    </location>
    <ligand>
        <name>Zn(2+)</name>
        <dbReference type="ChEBI" id="CHEBI:29105"/>
        <label>1</label>
    </ligand>
</feature>
<feature type="repeat" description="Hemopexin" evidence="21">
    <location>
        <begin position="422"/>
        <end position="466"/>
    </location>
</feature>
<comment type="cofactor">
    <cofactor evidence="18">
        <name>Zn(2+)</name>
        <dbReference type="ChEBI" id="CHEBI:29105"/>
    </cofactor>
    <text evidence="18">Binds 2 Zn(2+) ions per subunit.</text>
</comment>
<dbReference type="Gene3D" id="2.110.10.10">
    <property type="entry name" value="Hemopexin-like domain"/>
    <property type="match status" value="1"/>
</dbReference>
<feature type="disulfide bond" evidence="19">
    <location>
        <begin position="279"/>
        <end position="466"/>
    </location>
</feature>
<feature type="binding site" evidence="18">
    <location>
        <position position="179"/>
    </location>
    <ligand>
        <name>Ca(2+)</name>
        <dbReference type="ChEBI" id="CHEBI:29108"/>
        <label>3</label>
    </ligand>
</feature>
<dbReference type="Proteomes" id="UP000694421">
    <property type="component" value="Unplaced"/>
</dbReference>
<evidence type="ECO:0000256" key="4">
    <source>
        <dbReference type="ARBA" id="ARBA00022530"/>
    </source>
</evidence>
<dbReference type="GO" id="GO:0030198">
    <property type="term" value="P:extracellular matrix organization"/>
    <property type="evidence" value="ECO:0007669"/>
    <property type="project" value="TreeGrafter"/>
</dbReference>
<feature type="binding site" evidence="18">
    <location>
        <position position="237"/>
    </location>
    <ligand>
        <name>Zn(2+)</name>
        <dbReference type="ChEBI" id="CHEBI:29105"/>
        <label>2</label>
        <note>catalytic</note>
    </ligand>
</feature>
<feature type="binding site" evidence="18">
    <location>
        <position position="197"/>
    </location>
    <ligand>
        <name>Ca(2+)</name>
        <dbReference type="ChEBI" id="CHEBI:29108"/>
        <label>2</label>
    </ligand>
</feature>
<feature type="binding site" evidence="18">
    <location>
        <position position="201"/>
    </location>
    <ligand>
        <name>Ca(2+)</name>
        <dbReference type="ChEBI" id="CHEBI:29108"/>
        <label>3</label>
    </ligand>
</feature>
<keyword evidence="7 22" id="KW-0732">Signal</keyword>
<dbReference type="Pfam" id="PF00413">
    <property type="entry name" value="Peptidase_M10"/>
    <property type="match status" value="1"/>
</dbReference>
<feature type="binding site" evidence="18">
    <location>
        <position position="199"/>
    </location>
    <ligand>
        <name>Zn(2+)</name>
        <dbReference type="ChEBI" id="CHEBI:29105"/>
        <label>1</label>
    </ligand>
</feature>
<dbReference type="InterPro" id="IPR001818">
    <property type="entry name" value="Pept_M10_metallopeptidase"/>
</dbReference>
<dbReference type="GO" id="GO:0031012">
    <property type="term" value="C:extracellular matrix"/>
    <property type="evidence" value="ECO:0007669"/>
    <property type="project" value="InterPro"/>
</dbReference>
<evidence type="ECO:0000256" key="5">
    <source>
        <dbReference type="ARBA" id="ARBA00022670"/>
    </source>
</evidence>
<dbReference type="SMART" id="SM00120">
    <property type="entry name" value="HX"/>
    <property type="match status" value="4"/>
</dbReference>
<keyword evidence="15 19" id="KW-1015">Disulfide bond</keyword>
<dbReference type="InterPro" id="IPR036375">
    <property type="entry name" value="Hemopexin-like_dom_sf"/>
</dbReference>
<evidence type="ECO:0000256" key="2">
    <source>
        <dbReference type="ARBA" id="ARBA00010370"/>
    </source>
</evidence>
<dbReference type="SUPFAM" id="SSF47090">
    <property type="entry name" value="PGBD-like"/>
    <property type="match status" value="1"/>
</dbReference>
<keyword evidence="3" id="KW-0964">Secreted</keyword>
<feature type="binding site" evidence="17">
    <location>
        <position position="223"/>
    </location>
    <ligand>
        <name>Zn(2+)</name>
        <dbReference type="ChEBI" id="CHEBI:29105"/>
        <label>2</label>
        <note>catalytic</note>
    </ligand>
</feature>
<dbReference type="Pfam" id="PF01471">
    <property type="entry name" value="PG_binding_1"/>
    <property type="match status" value="1"/>
</dbReference>
<dbReference type="InterPro" id="IPR021190">
    <property type="entry name" value="Pept_M10A"/>
</dbReference>
<organism evidence="24 25">
    <name type="scientific">Salvator merianae</name>
    <name type="common">Argentine black and white tegu</name>
    <name type="synonym">Tupinambis merianae</name>
    <dbReference type="NCBI Taxonomy" id="96440"/>
    <lineage>
        <taxon>Eukaryota</taxon>
        <taxon>Metazoa</taxon>
        <taxon>Chordata</taxon>
        <taxon>Craniata</taxon>
        <taxon>Vertebrata</taxon>
        <taxon>Euteleostomi</taxon>
        <taxon>Lepidosauria</taxon>
        <taxon>Squamata</taxon>
        <taxon>Bifurcata</taxon>
        <taxon>Unidentata</taxon>
        <taxon>Episquamata</taxon>
        <taxon>Laterata</taxon>
        <taxon>Teiioidea</taxon>
        <taxon>Teiidae</taxon>
        <taxon>Salvator</taxon>
    </lineage>
</organism>
<feature type="modified residue" description="Phosphotyrosine; by PKDCC" evidence="20">
    <location>
        <position position="360"/>
    </location>
</feature>
<dbReference type="InterPro" id="IPR018487">
    <property type="entry name" value="Hemopexin-like_repeat"/>
</dbReference>
<keyword evidence="11 18" id="KW-0106">Calcium</keyword>
<dbReference type="PIRSF" id="PIRSF001191">
    <property type="entry name" value="Peptidase_M10A_matrix"/>
    <property type="match status" value="1"/>
</dbReference>
<dbReference type="FunFam" id="2.110.10.10:FF:000002">
    <property type="entry name" value="Matrix metallopeptidase 3"/>
    <property type="match status" value="1"/>
</dbReference>
<evidence type="ECO:0000256" key="9">
    <source>
        <dbReference type="ARBA" id="ARBA00022801"/>
    </source>
</evidence>
<feature type="repeat" description="Hemopexin" evidence="21">
    <location>
        <begin position="325"/>
        <end position="371"/>
    </location>
</feature>
<feature type="binding site" evidence="18">
    <location>
        <position position="173"/>
    </location>
    <ligand>
        <name>Zn(2+)</name>
        <dbReference type="ChEBI" id="CHEBI:29105"/>
        <label>1</label>
    </ligand>
</feature>
<feature type="binding site" evidence="18">
    <location>
        <position position="204"/>
    </location>
    <ligand>
        <name>Ca(2+)</name>
        <dbReference type="ChEBI" id="CHEBI:29108"/>
        <label>3</label>
    </ligand>
</feature>
<dbReference type="Gene3D" id="3.40.390.10">
    <property type="entry name" value="Collagenase (Catalytic Domain)"/>
    <property type="match status" value="1"/>
</dbReference>
<evidence type="ECO:0000259" key="23">
    <source>
        <dbReference type="SMART" id="SM00235"/>
    </source>
</evidence>
<dbReference type="SMART" id="SM00235">
    <property type="entry name" value="ZnMc"/>
    <property type="match status" value="1"/>
</dbReference>
<dbReference type="PANTHER" id="PTHR10201">
    <property type="entry name" value="MATRIX METALLOPROTEINASE"/>
    <property type="match status" value="1"/>
</dbReference>
<comment type="similarity">
    <text evidence="2">Belongs to the peptidase M10A family.</text>
</comment>
<accession>A0A8D0BZY6</accession>
<evidence type="ECO:0000256" key="12">
    <source>
        <dbReference type="ARBA" id="ARBA00023049"/>
    </source>
</evidence>
<evidence type="ECO:0000313" key="25">
    <source>
        <dbReference type="Proteomes" id="UP000694421"/>
    </source>
</evidence>
<feature type="binding site" evidence="18">
    <location>
        <position position="127"/>
    </location>
    <ligand>
        <name>Ca(2+)</name>
        <dbReference type="ChEBI" id="CHEBI:29108"/>
        <label>1</label>
    </ligand>
</feature>
<reference evidence="24" key="2">
    <citation type="submission" date="2025-09" db="UniProtKB">
        <authorList>
            <consortium name="Ensembl"/>
        </authorList>
    </citation>
    <scope>IDENTIFICATION</scope>
</reference>
<feature type="binding site" evidence="18">
    <location>
        <position position="426"/>
    </location>
    <ligand>
        <name>Ca(2+)</name>
        <dbReference type="ChEBI" id="CHEBI:29108"/>
        <label>4</label>
    </ligand>
</feature>
<dbReference type="InterPro" id="IPR002477">
    <property type="entry name" value="Peptidoglycan-bd-like"/>
</dbReference>
<dbReference type="PANTHER" id="PTHR10201:SF151">
    <property type="entry name" value="INTERSTITIAL COLLAGENASE"/>
    <property type="match status" value="1"/>
</dbReference>
<evidence type="ECO:0000256" key="13">
    <source>
        <dbReference type="ARBA" id="ARBA00023105"/>
    </source>
</evidence>
<evidence type="ECO:0000256" key="18">
    <source>
        <dbReference type="PIRSR" id="PIRSR621190-2"/>
    </source>
</evidence>
<feature type="binding site" description="in inhibited form" evidence="18">
    <location>
        <position position="95"/>
    </location>
    <ligand>
        <name>Zn(2+)</name>
        <dbReference type="ChEBI" id="CHEBI:29105"/>
        <label>2</label>
        <note>catalytic</note>
    </ligand>
</feature>
<feature type="chain" id="PRO_5034613959" description="Peptidase metallopeptidase domain-containing protein" evidence="22">
    <location>
        <begin position="21"/>
        <end position="466"/>
    </location>
</feature>
<comment type="subcellular location">
    <subcellularLocation>
        <location evidence="1">Secreted</location>
        <location evidence="1">Extracellular space</location>
        <location evidence="1">Extracellular matrix</location>
    </subcellularLocation>
</comment>
<feature type="binding site" evidence="17">
    <location>
        <position position="219"/>
    </location>
    <ligand>
        <name>Zn(2+)</name>
        <dbReference type="ChEBI" id="CHEBI:29105"/>
        <label>2</label>
        <note>catalytic</note>
    </ligand>
</feature>
<feature type="binding site" evidence="18">
    <location>
        <position position="195"/>
    </location>
    <ligand>
        <name>Ca(2+)</name>
        <dbReference type="ChEBI" id="CHEBI:29108"/>
        <label>2</label>
    </ligand>
</feature>
<sequence length="466" mass="53406">MKSLLIFSFFLLCFTSSTSGTPLDIDSQDADTELVKKYLDKYYSPDVDDGEILQFKNQDDVSMTEKLKEMQRFFGLQETGKADAETLAVMKKPRCGVPDLQPFILTEGNLKWPRNNITYRIVNYTPDLQKSEVDQAIQKAFSVWSKASTLTFKRLSSGVADIMISFKRGDHGDNSPFYGPNEILAHAFPPGDRDGGDIHFDEDELWTMKGRNLFLVAAHEIGHSLGLAHSNDQGALMYPTYSYIEPHLFQLPQDDINGIQTIYGKTDTPAKGPQTPNACDPHLSFDAVATLRGETIFFKGRYFWRKHPEFSVEFYFISHFWPQLSSGIQAAYENFYKDQMYFFKGNKYWVLNDFNLLPGYPQPIYRLGFPKYVKKIDAAFSDLQSGKTYFFVGDKFWRYDEIKQSMDIGYPQKIAQHFKGIGPKIDAAIYENGYIYFFKGAKVVQFDLNSSRVVPPTRRSNSFLNC</sequence>
<dbReference type="GeneTree" id="ENSGT00940000154907"/>
<evidence type="ECO:0000256" key="20">
    <source>
        <dbReference type="PIRSR" id="PIRSR621190-4"/>
    </source>
</evidence>
<evidence type="ECO:0000256" key="22">
    <source>
        <dbReference type="SAM" id="SignalP"/>
    </source>
</evidence>
<keyword evidence="12" id="KW-0482">Metalloprotease</keyword>
<feature type="binding site" evidence="18">
    <location>
        <position position="331"/>
    </location>
    <ligand>
        <name>Ca(2+)</name>
        <dbReference type="ChEBI" id="CHEBI:29108"/>
        <label>5</label>
    </ligand>
</feature>
<feature type="active site" evidence="16">
    <location>
        <position position="220"/>
    </location>
</feature>
<dbReference type="CDD" id="cd00094">
    <property type="entry name" value="HX"/>
    <property type="match status" value="1"/>
</dbReference>
<evidence type="ECO:0000256" key="8">
    <source>
        <dbReference type="ARBA" id="ARBA00022737"/>
    </source>
</evidence>
<dbReference type="InterPro" id="IPR000585">
    <property type="entry name" value="Hemopexin-like_dom"/>
</dbReference>
<feature type="binding site" evidence="18">
    <location>
        <position position="186"/>
    </location>
    <ligand>
        <name>Zn(2+)</name>
        <dbReference type="ChEBI" id="CHEBI:29105"/>
        <label>1</label>
    </ligand>
</feature>
<evidence type="ECO:0000256" key="3">
    <source>
        <dbReference type="ARBA" id="ARBA00022525"/>
    </source>
</evidence>
<dbReference type="GO" id="GO:0004222">
    <property type="term" value="F:metalloendopeptidase activity"/>
    <property type="evidence" value="ECO:0007669"/>
    <property type="project" value="InterPro"/>
</dbReference>
<evidence type="ECO:0000256" key="6">
    <source>
        <dbReference type="ARBA" id="ARBA00022723"/>
    </source>
</evidence>